<protein>
    <submittedName>
        <fullName evidence="1">Conjugal transfer protein TraH</fullName>
    </submittedName>
</protein>
<sequence length="41" mass="4564">MSVSRMKMLQVSKCLIGLAVMALQSCETADNCRDQLCGNWE</sequence>
<reference evidence="1" key="1">
    <citation type="journal article" date="2019" name="Nat. Med.">
        <title>A library of human gut bacterial isolates paired with longitudinal multiomics data enables mechanistic microbiome research.</title>
        <authorList>
            <person name="Poyet M."/>
            <person name="Groussin M."/>
            <person name="Gibbons S.M."/>
            <person name="Avila-Pacheco J."/>
            <person name="Jiang X."/>
            <person name="Kearney S.M."/>
            <person name="Perrotta A.R."/>
            <person name="Berdy B."/>
            <person name="Zhao S."/>
            <person name="Lieberman T.D."/>
            <person name="Swanson P.K."/>
            <person name="Smith M."/>
            <person name="Roesemann S."/>
            <person name="Alexander J.E."/>
            <person name="Rich S.A."/>
            <person name="Livny J."/>
            <person name="Vlamakis H."/>
            <person name="Clish C."/>
            <person name="Bullock K."/>
            <person name="Deik A."/>
            <person name="Scott J."/>
            <person name="Pierce K.A."/>
            <person name="Xavier R.J."/>
            <person name="Alm E.J."/>
        </authorList>
    </citation>
    <scope>NUCLEOTIDE SEQUENCE</scope>
    <source>
        <strain evidence="1">BIOML-A147</strain>
    </source>
</reference>
<dbReference type="AlphaFoldDB" id="A0A641REU9"/>
<dbReference type="PROSITE" id="PS51257">
    <property type="entry name" value="PROKAR_LIPOPROTEIN"/>
    <property type="match status" value="1"/>
</dbReference>
<name>A0A641REU9_BACOV</name>
<gene>
    <name evidence="1" type="ORF">F3D60_32225</name>
</gene>
<dbReference type="EMBL" id="VWKO01000591">
    <property type="protein sequence ID" value="KAA4015411.1"/>
    <property type="molecule type" value="Genomic_DNA"/>
</dbReference>
<feature type="non-terminal residue" evidence="1">
    <location>
        <position position="41"/>
    </location>
</feature>
<accession>A0A641REU9</accession>
<evidence type="ECO:0000313" key="1">
    <source>
        <dbReference type="EMBL" id="KAA4015411.1"/>
    </source>
</evidence>
<comment type="caution">
    <text evidence="1">The sequence shown here is derived from an EMBL/GenBank/DDBJ whole genome shotgun (WGS) entry which is preliminary data.</text>
</comment>
<proteinExistence type="predicted"/>
<organism evidence="1">
    <name type="scientific">Bacteroides ovatus</name>
    <dbReference type="NCBI Taxonomy" id="28116"/>
    <lineage>
        <taxon>Bacteria</taxon>
        <taxon>Pseudomonadati</taxon>
        <taxon>Bacteroidota</taxon>
        <taxon>Bacteroidia</taxon>
        <taxon>Bacteroidales</taxon>
        <taxon>Bacteroidaceae</taxon>
        <taxon>Bacteroides</taxon>
    </lineage>
</organism>